<dbReference type="Gene3D" id="1.10.1200.10">
    <property type="entry name" value="ACP-like"/>
    <property type="match status" value="1"/>
</dbReference>
<dbReference type="EMBL" id="JAOB01000047">
    <property type="protein sequence ID" value="EUA33349.1"/>
    <property type="molecule type" value="Genomic_DNA"/>
</dbReference>
<dbReference type="InterPro" id="IPR020806">
    <property type="entry name" value="PKS_PP-bd"/>
</dbReference>
<dbReference type="PATRIC" id="fig|1299334.3.peg.5134"/>
<evidence type="ECO:0000256" key="3">
    <source>
        <dbReference type="ARBA" id="ARBA00022553"/>
    </source>
</evidence>
<sequence length="555" mass="61283">MLDEIPITTHGKIDRDSLPQPQITATVDYREPTTPTESRIAGMFSRLLGREQVGVDDSFFDLGGHSLVATKLVAAIRSECGVELGIRDVFELATVGQLAERIDQLKSGAVTLRRPKLVRTSHDGPAPLSASQLRTWFAYRIDGPSAASNIPFVARLTGPCDVDALVAAVSDVVCRHEILRTTYTEIDGVPYQVVNPTRKFPVRRAVGSGEEWLQAELEAERKHCFDLEREWPLRAAVLRTGETHVLSLVVHHIAIDHWSGGVLFADLLTAYRARRTGQAPSWAPLPLQYADYAVWQGALLSEPTGAQASIAAIQRDYWKRQLDGLPEDTGLRPDLPRPPVPGDAGDSVGFTVDSRTRAKLVSLSRELGITEFMLLQSAVAVVLHKAGGGVDIPLGTPVAGEPKPNWISWSAFSSTSWYCAITWVATRRCAKCCAGPARRRWPHMHTRICRSTGWSTRSARCARYPVTRCSRSLFTSAISSLLRAWSTPVRREDAFHGAGASVRHGSRRLEREFLHQRFRAARLHRFHPLPNGAVSAGHHRAVCRLAYASGQRVCR</sequence>
<name>X8AP28_MYCXE</name>
<dbReference type="InterPro" id="IPR023213">
    <property type="entry name" value="CAT-like_dom_sf"/>
</dbReference>
<dbReference type="GO" id="GO:0003824">
    <property type="term" value="F:catalytic activity"/>
    <property type="evidence" value="ECO:0007669"/>
    <property type="project" value="InterPro"/>
</dbReference>
<dbReference type="GO" id="GO:0005829">
    <property type="term" value="C:cytosol"/>
    <property type="evidence" value="ECO:0007669"/>
    <property type="project" value="TreeGrafter"/>
</dbReference>
<evidence type="ECO:0000313" key="6">
    <source>
        <dbReference type="EMBL" id="EUA33349.1"/>
    </source>
</evidence>
<comment type="caution">
    <text evidence="6">The sequence shown here is derived from an EMBL/GenBank/DDBJ whole genome shotgun (WGS) entry which is preliminary data.</text>
</comment>
<feature type="domain" description="Carrier" evidence="5">
    <location>
        <begin position="31"/>
        <end position="106"/>
    </location>
</feature>
<accession>X8AP28</accession>
<dbReference type="Pfam" id="PF00668">
    <property type="entry name" value="Condensation"/>
    <property type="match status" value="1"/>
</dbReference>
<dbReference type="SUPFAM" id="SSF52777">
    <property type="entry name" value="CoA-dependent acyltransferases"/>
    <property type="match status" value="2"/>
</dbReference>
<dbReference type="SUPFAM" id="SSF47336">
    <property type="entry name" value="ACP-like"/>
    <property type="match status" value="1"/>
</dbReference>
<feature type="region of interest" description="Disordered" evidence="4">
    <location>
        <begin position="328"/>
        <end position="348"/>
    </location>
</feature>
<protein>
    <submittedName>
        <fullName evidence="6">Condensation domain protein</fullName>
    </submittedName>
</protein>
<dbReference type="PANTHER" id="PTHR45527:SF1">
    <property type="entry name" value="FATTY ACID SYNTHASE"/>
    <property type="match status" value="1"/>
</dbReference>
<dbReference type="InterPro" id="IPR006162">
    <property type="entry name" value="Ppantetheine_attach_site"/>
</dbReference>
<gene>
    <name evidence="6" type="ORF">I553_7759</name>
</gene>
<dbReference type="GO" id="GO:0008610">
    <property type="term" value="P:lipid biosynthetic process"/>
    <property type="evidence" value="ECO:0007669"/>
    <property type="project" value="UniProtKB-ARBA"/>
</dbReference>
<organism evidence="6">
    <name type="scientific">Mycobacterium xenopi 4042</name>
    <dbReference type="NCBI Taxonomy" id="1299334"/>
    <lineage>
        <taxon>Bacteria</taxon>
        <taxon>Bacillati</taxon>
        <taxon>Actinomycetota</taxon>
        <taxon>Actinomycetes</taxon>
        <taxon>Mycobacteriales</taxon>
        <taxon>Mycobacteriaceae</taxon>
        <taxon>Mycobacterium</taxon>
    </lineage>
</organism>
<dbReference type="PANTHER" id="PTHR45527">
    <property type="entry name" value="NONRIBOSOMAL PEPTIDE SYNTHETASE"/>
    <property type="match status" value="1"/>
</dbReference>
<dbReference type="Gene3D" id="3.30.559.30">
    <property type="entry name" value="Nonribosomal peptide synthetase, condensation domain"/>
    <property type="match status" value="1"/>
</dbReference>
<dbReference type="GO" id="GO:0044550">
    <property type="term" value="P:secondary metabolite biosynthetic process"/>
    <property type="evidence" value="ECO:0007669"/>
    <property type="project" value="TreeGrafter"/>
</dbReference>
<dbReference type="GO" id="GO:0031177">
    <property type="term" value="F:phosphopantetheine binding"/>
    <property type="evidence" value="ECO:0007669"/>
    <property type="project" value="InterPro"/>
</dbReference>
<dbReference type="AlphaFoldDB" id="X8AP28"/>
<dbReference type="GO" id="GO:0043041">
    <property type="term" value="P:amino acid activation for nonribosomal peptide biosynthetic process"/>
    <property type="evidence" value="ECO:0007669"/>
    <property type="project" value="TreeGrafter"/>
</dbReference>
<comment type="cofactor">
    <cofactor evidence="1">
        <name>pantetheine 4'-phosphate</name>
        <dbReference type="ChEBI" id="CHEBI:47942"/>
    </cofactor>
</comment>
<dbReference type="Gene3D" id="3.30.559.10">
    <property type="entry name" value="Chloramphenicol acetyltransferase-like domain"/>
    <property type="match status" value="1"/>
</dbReference>
<evidence type="ECO:0000259" key="5">
    <source>
        <dbReference type="PROSITE" id="PS50075"/>
    </source>
</evidence>
<dbReference type="InterPro" id="IPR036736">
    <property type="entry name" value="ACP-like_sf"/>
</dbReference>
<keyword evidence="3" id="KW-0597">Phosphoprotein</keyword>
<dbReference type="PROSITE" id="PS00012">
    <property type="entry name" value="PHOSPHOPANTETHEINE"/>
    <property type="match status" value="1"/>
</dbReference>
<dbReference type="PROSITE" id="PS50075">
    <property type="entry name" value="CARRIER"/>
    <property type="match status" value="1"/>
</dbReference>
<keyword evidence="2" id="KW-0596">Phosphopantetheine</keyword>
<dbReference type="Pfam" id="PF00550">
    <property type="entry name" value="PP-binding"/>
    <property type="match status" value="1"/>
</dbReference>
<evidence type="ECO:0000256" key="4">
    <source>
        <dbReference type="SAM" id="MobiDB-lite"/>
    </source>
</evidence>
<dbReference type="FunFam" id="1.10.1200.10:FF:000005">
    <property type="entry name" value="Nonribosomal peptide synthetase 1"/>
    <property type="match status" value="1"/>
</dbReference>
<reference evidence="6" key="1">
    <citation type="submission" date="2014-01" db="EMBL/GenBank/DDBJ databases">
        <authorList>
            <person name="Brown-Elliot B."/>
            <person name="Wallace R."/>
            <person name="Lenaerts A."/>
            <person name="Ordway D."/>
            <person name="DeGroote M.A."/>
            <person name="Parker T."/>
            <person name="Sizemore C."/>
            <person name="Tallon L.J."/>
            <person name="Sadzewicz L.K."/>
            <person name="Sengamalay N."/>
            <person name="Fraser C.M."/>
            <person name="Hine E."/>
            <person name="Shefchek K.A."/>
            <person name="Das S.P."/>
            <person name="Tettelin H."/>
        </authorList>
    </citation>
    <scope>NUCLEOTIDE SEQUENCE [LARGE SCALE GENOMIC DNA]</scope>
    <source>
        <strain evidence="6">4042</strain>
    </source>
</reference>
<dbReference type="InterPro" id="IPR009081">
    <property type="entry name" value="PP-bd_ACP"/>
</dbReference>
<proteinExistence type="predicted"/>
<dbReference type="InterPro" id="IPR001242">
    <property type="entry name" value="Condensation_dom"/>
</dbReference>
<evidence type="ECO:0000256" key="2">
    <source>
        <dbReference type="ARBA" id="ARBA00022450"/>
    </source>
</evidence>
<evidence type="ECO:0000256" key="1">
    <source>
        <dbReference type="ARBA" id="ARBA00001957"/>
    </source>
</evidence>
<dbReference type="SMART" id="SM00823">
    <property type="entry name" value="PKS_PP"/>
    <property type="match status" value="1"/>
</dbReference>